<evidence type="ECO:0000256" key="3">
    <source>
        <dbReference type="SAM" id="MobiDB-lite"/>
    </source>
</evidence>
<keyword evidence="5" id="KW-1185">Reference proteome</keyword>
<dbReference type="GO" id="GO:0005886">
    <property type="term" value="C:plasma membrane"/>
    <property type="evidence" value="ECO:0007669"/>
    <property type="project" value="TreeGrafter"/>
</dbReference>
<feature type="region of interest" description="Disordered" evidence="3">
    <location>
        <begin position="1"/>
        <end position="79"/>
    </location>
</feature>
<proteinExistence type="inferred from homology"/>
<dbReference type="EMBL" id="JAWDGP010000946">
    <property type="protein sequence ID" value="KAK3796050.1"/>
    <property type="molecule type" value="Genomic_DNA"/>
</dbReference>
<evidence type="ECO:0000313" key="5">
    <source>
        <dbReference type="Proteomes" id="UP001283361"/>
    </source>
</evidence>
<reference evidence="4" key="1">
    <citation type="journal article" date="2023" name="G3 (Bethesda)">
        <title>A reference genome for the long-term kleptoplast-retaining sea slug Elysia crispata morphotype clarki.</title>
        <authorList>
            <person name="Eastman K.E."/>
            <person name="Pendleton A.L."/>
            <person name="Shaikh M.A."/>
            <person name="Suttiyut T."/>
            <person name="Ogas R."/>
            <person name="Tomko P."/>
            <person name="Gavelis G."/>
            <person name="Widhalm J.R."/>
            <person name="Wisecaver J.H."/>
        </authorList>
    </citation>
    <scope>NUCLEOTIDE SEQUENCE</scope>
    <source>
        <strain evidence="4">ECLA1</strain>
    </source>
</reference>
<dbReference type="GO" id="GO:0017128">
    <property type="term" value="F:phospholipid scramblase activity"/>
    <property type="evidence" value="ECO:0007669"/>
    <property type="project" value="InterPro"/>
</dbReference>
<dbReference type="InterPro" id="IPR005552">
    <property type="entry name" value="Scramblase"/>
</dbReference>
<name>A0AAE1E759_9GAST</name>
<comment type="similarity">
    <text evidence="1 2">Belongs to the phospholipid scramblase family.</text>
</comment>
<dbReference type="AlphaFoldDB" id="A0AAE1E759"/>
<feature type="compositionally biased region" description="Pro residues" evidence="3">
    <location>
        <begin position="51"/>
        <end position="71"/>
    </location>
</feature>
<comment type="cofactor">
    <cofactor evidence="2">
        <name>Ca(2+)</name>
        <dbReference type="ChEBI" id="CHEBI:29108"/>
    </cofactor>
</comment>
<dbReference type="PANTHER" id="PTHR23248:SF9">
    <property type="entry name" value="PHOSPHOLIPID SCRAMBLASE"/>
    <property type="match status" value="1"/>
</dbReference>
<organism evidence="4 5">
    <name type="scientific">Elysia crispata</name>
    <name type="common">lettuce slug</name>
    <dbReference type="NCBI Taxonomy" id="231223"/>
    <lineage>
        <taxon>Eukaryota</taxon>
        <taxon>Metazoa</taxon>
        <taxon>Spiralia</taxon>
        <taxon>Lophotrochozoa</taxon>
        <taxon>Mollusca</taxon>
        <taxon>Gastropoda</taxon>
        <taxon>Heterobranchia</taxon>
        <taxon>Euthyneura</taxon>
        <taxon>Panpulmonata</taxon>
        <taxon>Sacoglossa</taxon>
        <taxon>Placobranchoidea</taxon>
        <taxon>Plakobranchidae</taxon>
        <taxon>Elysia</taxon>
    </lineage>
</organism>
<protein>
    <recommendedName>
        <fullName evidence="2">Phospholipid scramblase</fullName>
    </recommendedName>
</protein>
<keyword evidence="2" id="KW-0564">Palmitate</keyword>
<gene>
    <name evidence="4" type="ORF">RRG08_013355</name>
</gene>
<evidence type="ECO:0000256" key="1">
    <source>
        <dbReference type="ARBA" id="ARBA00005350"/>
    </source>
</evidence>
<dbReference type="Proteomes" id="UP001283361">
    <property type="component" value="Unassembled WGS sequence"/>
</dbReference>
<dbReference type="InterPro" id="IPR025659">
    <property type="entry name" value="Tubby-like_C"/>
</dbReference>
<sequence length="331" mass="36211">MSTTDSQYKPVAMTEKSEMPYPEVSGGGYPTAPPAAGYPNVPPGGGAYPSQPGPYPGQPAPYPGQPQPGIPMQPMGGQPPAMPPPVGVQPMPGGAAPAGAGWAPCPPGLEYLQQVDQLLVKQKLEAVEAFTGFETNNKYEVRNSMGQRVYMAVEDTCCCTRNCCGSARPFDMKIMDNQKREVIHLSRPLRCRTCWCPCCLQKLTVEAPKGQTVGYVRQAWSCCHPRYNIKNAEDETQLRIKGPCFRCNMCGDIEFEVSSKDGETFVGQITKQWSGLAKEIFTDADNFGVSFPIDLDTKTKATLLGAVFLIDFMYFEHDSKDVKKEAKKLTD</sequence>
<accession>A0AAE1E759</accession>
<keyword evidence="2" id="KW-0449">Lipoprotein</keyword>
<dbReference type="Pfam" id="PF03803">
    <property type="entry name" value="Scramblase"/>
    <property type="match status" value="1"/>
</dbReference>
<evidence type="ECO:0000313" key="4">
    <source>
        <dbReference type="EMBL" id="KAK3796050.1"/>
    </source>
</evidence>
<comment type="caution">
    <text evidence="4">The sequence shown here is derived from an EMBL/GenBank/DDBJ whole genome shotgun (WGS) entry which is preliminary data.</text>
</comment>
<dbReference type="SUPFAM" id="SSF54518">
    <property type="entry name" value="Tubby C-terminal domain-like"/>
    <property type="match status" value="1"/>
</dbReference>
<evidence type="ECO:0000256" key="2">
    <source>
        <dbReference type="RuleBase" id="RU363116"/>
    </source>
</evidence>
<dbReference type="PANTHER" id="PTHR23248">
    <property type="entry name" value="PHOSPHOLIPID SCRAMBLASE-RELATED"/>
    <property type="match status" value="1"/>
</dbReference>
<keyword evidence="2" id="KW-0106">Calcium</keyword>
<comment type="function">
    <text evidence="2">May mediate accelerated ATP-independent bidirectional transbilayer migration of phospholipids upon binding calcium ions that results in a loss of phospholipid asymmetry in the plasma membrane.</text>
</comment>